<sequence>MSRSYRKTPICGMTTAASDKAFKKAEHKRARRAVNAHDLTLDDALVSKEFGAPWGAPKDGKQWIDARRFPEIMRK</sequence>
<proteinExistence type="predicted"/>
<dbReference type="Proteomes" id="UP000030021">
    <property type="component" value="Unassembled WGS sequence"/>
</dbReference>
<dbReference type="EMBL" id="AONH01000001">
    <property type="protein sequence ID" value="KGM89666.1"/>
    <property type="molecule type" value="Genomic_DNA"/>
</dbReference>
<dbReference type="AlphaFoldDB" id="A0A0A0HRT1"/>
<evidence type="ECO:0000313" key="2">
    <source>
        <dbReference type="Proteomes" id="UP000030021"/>
    </source>
</evidence>
<dbReference type="PATRIC" id="fig|1288298.3.peg.259"/>
<gene>
    <name evidence="1" type="ORF">rosmuc_00260</name>
</gene>
<accession>A0A0A0HRT1</accession>
<organism evidence="1 2">
    <name type="scientific">Roseovarius mucosus DSM 17069</name>
    <dbReference type="NCBI Taxonomy" id="1288298"/>
    <lineage>
        <taxon>Bacteria</taxon>
        <taxon>Pseudomonadati</taxon>
        <taxon>Pseudomonadota</taxon>
        <taxon>Alphaproteobacteria</taxon>
        <taxon>Rhodobacterales</taxon>
        <taxon>Roseobacteraceae</taxon>
        <taxon>Roseovarius</taxon>
    </lineage>
</organism>
<comment type="caution">
    <text evidence="1">The sequence shown here is derived from an EMBL/GenBank/DDBJ whole genome shotgun (WGS) entry which is preliminary data.</text>
</comment>
<name>A0A0A0HRT1_9RHOB</name>
<dbReference type="eggNOG" id="ENOG5034C7G">
    <property type="taxonomic scope" value="Bacteria"/>
</dbReference>
<evidence type="ECO:0000313" key="1">
    <source>
        <dbReference type="EMBL" id="KGM89666.1"/>
    </source>
</evidence>
<dbReference type="HOGENOM" id="CLU_163175_1_0_5"/>
<reference evidence="1 2" key="1">
    <citation type="submission" date="2013-01" db="EMBL/GenBank/DDBJ databases">
        <authorList>
            <person name="Fiebig A."/>
            <person name="Goeker M."/>
            <person name="Klenk H.-P.P."/>
        </authorList>
    </citation>
    <scope>NUCLEOTIDE SEQUENCE [LARGE SCALE GENOMIC DNA]</scope>
    <source>
        <strain evidence="1 2">DSM 17069</strain>
    </source>
</reference>
<protein>
    <submittedName>
        <fullName evidence="1">Uncharacterized protein</fullName>
    </submittedName>
</protein>